<dbReference type="InterPro" id="IPR027275">
    <property type="entry name" value="PRC-brl_dom"/>
</dbReference>
<accession>A0A5C4NQZ9</accession>
<dbReference type="EMBL" id="VDFV01000001">
    <property type="protein sequence ID" value="TNC74829.1"/>
    <property type="molecule type" value="Genomic_DNA"/>
</dbReference>
<evidence type="ECO:0000259" key="2">
    <source>
        <dbReference type="Pfam" id="PF05239"/>
    </source>
</evidence>
<comment type="caution">
    <text evidence="3">The sequence shown here is derived from an EMBL/GenBank/DDBJ whole genome shotgun (WGS) entry which is preliminary data.</text>
</comment>
<feature type="signal peptide" evidence="1">
    <location>
        <begin position="1"/>
        <end position="23"/>
    </location>
</feature>
<name>A0A5C4NQZ9_9RHOB</name>
<dbReference type="Proteomes" id="UP000305709">
    <property type="component" value="Unassembled WGS sequence"/>
</dbReference>
<keyword evidence="4" id="KW-1185">Reference proteome</keyword>
<evidence type="ECO:0000256" key="1">
    <source>
        <dbReference type="SAM" id="SignalP"/>
    </source>
</evidence>
<dbReference type="PANTHER" id="PTHR36505:SF1">
    <property type="entry name" value="BLR1072 PROTEIN"/>
    <property type="match status" value="1"/>
</dbReference>
<dbReference type="SUPFAM" id="SSF50346">
    <property type="entry name" value="PRC-barrel domain"/>
    <property type="match status" value="1"/>
</dbReference>
<dbReference type="RefSeq" id="WP_139079823.1">
    <property type="nucleotide sequence ID" value="NZ_VDFV01000001.1"/>
</dbReference>
<feature type="chain" id="PRO_5022732968" evidence="1">
    <location>
        <begin position="24"/>
        <end position="320"/>
    </location>
</feature>
<evidence type="ECO:0000313" key="4">
    <source>
        <dbReference type="Proteomes" id="UP000305709"/>
    </source>
</evidence>
<feature type="domain" description="PRC-barrel" evidence="2">
    <location>
        <begin position="104"/>
        <end position="179"/>
    </location>
</feature>
<dbReference type="OrthoDB" id="6158291at2"/>
<protein>
    <submittedName>
        <fullName evidence="3">PRC-barrel domain containing protein</fullName>
    </submittedName>
</protein>
<reference evidence="3 4" key="1">
    <citation type="submission" date="2019-06" db="EMBL/GenBank/DDBJ databases">
        <authorList>
            <person name="Jiang L."/>
        </authorList>
    </citation>
    <scope>NUCLEOTIDE SEQUENCE [LARGE SCALE GENOMIC DNA]</scope>
    <source>
        <strain evidence="3 4">YIM 48858</strain>
    </source>
</reference>
<gene>
    <name evidence="3" type="ORF">FHG71_01470</name>
</gene>
<dbReference type="Pfam" id="PF05239">
    <property type="entry name" value="PRC"/>
    <property type="match status" value="1"/>
</dbReference>
<dbReference type="AlphaFoldDB" id="A0A5C4NQZ9"/>
<organism evidence="3 4">
    <name type="scientific">Rubellimicrobium roseum</name>
    <dbReference type="NCBI Taxonomy" id="687525"/>
    <lineage>
        <taxon>Bacteria</taxon>
        <taxon>Pseudomonadati</taxon>
        <taxon>Pseudomonadota</taxon>
        <taxon>Alphaproteobacteria</taxon>
        <taxon>Rhodobacterales</taxon>
        <taxon>Roseobacteraceae</taxon>
        <taxon>Rubellimicrobium</taxon>
    </lineage>
</organism>
<dbReference type="Gene3D" id="2.30.30.240">
    <property type="entry name" value="PRC-barrel domain"/>
    <property type="match status" value="1"/>
</dbReference>
<keyword evidence="1" id="KW-0732">Signal</keyword>
<sequence>MRTIQNPLLATAAVALLPTLALAQDVAPDAGAAVELPVDTVETEEATIFETDPATGAAVEGEAGMTEIAQDDMSMDVTGVEATSAAQEPMDLSTWTYDDLYATGISINEMMGTDVYGPEGDDIGDVQNVLFDMDGQVLSVVASIGGWLNLGDTHVNIPWEMISSENWSDGIVIPFTEDEVDDYVATTEQVNGMVVASEDVAEVGGDGPGVVETGPNVWRATDLLNNSARLREGEAYADYGTISDMVVMDGRIAAVLVNATGGMVGTTADGTSGTGLYGYPYAGQAGWTRGADGTAGTYDMPYDRAQAEMIQPFDPAMLAD</sequence>
<dbReference type="PANTHER" id="PTHR36505">
    <property type="entry name" value="BLR1072 PROTEIN"/>
    <property type="match status" value="1"/>
</dbReference>
<evidence type="ECO:0000313" key="3">
    <source>
        <dbReference type="EMBL" id="TNC74829.1"/>
    </source>
</evidence>
<dbReference type="InterPro" id="IPR011033">
    <property type="entry name" value="PRC_barrel-like_sf"/>
</dbReference>
<proteinExistence type="predicted"/>